<comment type="caution">
    <text evidence="1">The sequence shown here is derived from an EMBL/GenBank/DDBJ whole genome shotgun (WGS) entry which is preliminary data.</text>
</comment>
<organism evidence="1 2">
    <name type="scientific">Clostridium innocuum</name>
    <dbReference type="NCBI Taxonomy" id="1522"/>
    <lineage>
        <taxon>Bacteria</taxon>
        <taxon>Bacillati</taxon>
        <taxon>Bacillota</taxon>
        <taxon>Clostridia</taxon>
        <taxon>Eubacteriales</taxon>
        <taxon>Clostridiaceae</taxon>
        <taxon>Clostridium</taxon>
    </lineage>
</organism>
<accession>A0A3E2VYU6</accession>
<dbReference type="Proteomes" id="UP000260025">
    <property type="component" value="Unassembled WGS sequence"/>
</dbReference>
<gene>
    <name evidence="1" type="ORF">DXA38_08030</name>
</gene>
<evidence type="ECO:0000313" key="1">
    <source>
        <dbReference type="EMBL" id="RGC16262.1"/>
    </source>
</evidence>
<protein>
    <submittedName>
        <fullName evidence="1">Uncharacterized protein</fullName>
    </submittedName>
</protein>
<name>A0A3E2VYU6_CLOIN</name>
<sequence>MLKGNTRAQNGSKVQGAYFPHFMMDERQGEYDSHMTSAIEKTGILLNRPPFLANKARSAFSDNCIKKVLFQGLFFSMVGTVGLEPTRD</sequence>
<dbReference type="EMBL" id="QVEV01000009">
    <property type="protein sequence ID" value="RGC16262.1"/>
    <property type="molecule type" value="Genomic_DNA"/>
</dbReference>
<dbReference type="AlphaFoldDB" id="A0A3E2VYU6"/>
<proteinExistence type="predicted"/>
<reference evidence="1 2" key="1">
    <citation type="submission" date="2018-08" db="EMBL/GenBank/DDBJ databases">
        <title>A genome reference for cultivated species of the human gut microbiota.</title>
        <authorList>
            <person name="Zou Y."/>
            <person name="Xue W."/>
            <person name="Luo G."/>
        </authorList>
    </citation>
    <scope>NUCLEOTIDE SEQUENCE [LARGE SCALE GENOMIC DNA]</scope>
    <source>
        <strain evidence="1 2">OF01-2LB</strain>
    </source>
</reference>
<evidence type="ECO:0000313" key="2">
    <source>
        <dbReference type="Proteomes" id="UP000260025"/>
    </source>
</evidence>